<dbReference type="eggNOG" id="KOG1471">
    <property type="taxonomic scope" value="Eukaryota"/>
</dbReference>
<evidence type="ECO:0000313" key="2">
    <source>
        <dbReference type="EMBL" id="EDO08704.1"/>
    </source>
</evidence>
<accession>A7AQ70</accession>
<dbReference type="SMART" id="SM01100">
    <property type="entry name" value="CRAL_TRIO_N"/>
    <property type="match status" value="1"/>
</dbReference>
<dbReference type="SMART" id="SM00516">
    <property type="entry name" value="SEC14"/>
    <property type="match status" value="1"/>
</dbReference>
<dbReference type="Gene3D" id="3.40.525.10">
    <property type="entry name" value="CRAL-TRIO lipid binding domain"/>
    <property type="match status" value="1"/>
</dbReference>
<dbReference type="InterPro" id="IPR011074">
    <property type="entry name" value="CRAL/TRIO_N_dom"/>
</dbReference>
<evidence type="ECO:0000313" key="3">
    <source>
        <dbReference type="Proteomes" id="UP000002173"/>
    </source>
</evidence>
<dbReference type="PRINTS" id="PR00180">
    <property type="entry name" value="CRETINALDHBP"/>
</dbReference>
<dbReference type="Proteomes" id="UP000002173">
    <property type="component" value="Chromosome 3"/>
</dbReference>
<protein>
    <submittedName>
        <fullName evidence="2">CRAL/TRIO domain containing protein</fullName>
    </submittedName>
</protein>
<dbReference type="InParanoid" id="A7AQ70"/>
<proteinExistence type="predicted"/>
<sequence length="318" mass="36937">MGKHTPTDLVCCYGASSIWLQTPEELRGLVSALNAEQRTRLEEIRSLYSMHISGNKELFDDLFFVRFLRARKFDINKTGAMLNKYFSWRMEIKVDSVIKSDLSYIRDRVRQYFPHGYHGTDKLGRPIYIERMGHGSCSKLLQHLTTEELTKYYVQRYEYMTHVMMPACSLKYGKPVEQLLTIVDLRGFSISQINTKLRSFLTTMSAVTQNYYPELLGKLLFINASTFFSALWQLMSPLLDAKTLSKISVISSKTESRNIVLELVDPEQLPMFLGGTRPDDFWMESDFGPWGDPEIIAELKRTRPHIPQELYDLRDKPE</sequence>
<name>A7AQ70_BABBO</name>
<dbReference type="SUPFAM" id="SSF46938">
    <property type="entry name" value="CRAL/TRIO N-terminal domain"/>
    <property type="match status" value="1"/>
</dbReference>
<dbReference type="CDD" id="cd00170">
    <property type="entry name" value="SEC14"/>
    <property type="match status" value="1"/>
</dbReference>
<gene>
    <name evidence="2" type="ORF">BBOV_III011520</name>
</gene>
<dbReference type="STRING" id="5865.A7AQ70"/>
<keyword evidence="3" id="KW-1185">Reference proteome</keyword>
<dbReference type="InterPro" id="IPR036273">
    <property type="entry name" value="CRAL/TRIO_N_dom_sf"/>
</dbReference>
<dbReference type="EMBL" id="AAXT01000001">
    <property type="protein sequence ID" value="EDO08704.1"/>
    <property type="molecule type" value="Genomic_DNA"/>
</dbReference>
<organism evidence="2 3">
    <name type="scientific">Babesia bovis</name>
    <dbReference type="NCBI Taxonomy" id="5865"/>
    <lineage>
        <taxon>Eukaryota</taxon>
        <taxon>Sar</taxon>
        <taxon>Alveolata</taxon>
        <taxon>Apicomplexa</taxon>
        <taxon>Aconoidasida</taxon>
        <taxon>Piroplasmida</taxon>
        <taxon>Babesiidae</taxon>
        <taxon>Babesia</taxon>
    </lineage>
</organism>
<dbReference type="OMA" id="WHVSKAR"/>
<reference evidence="2 3" key="1">
    <citation type="journal article" date="2007" name="PLoS Pathog.">
        <title>Genome sequence of Babesia bovis and comparative analysis of apicomplexan hemoprotozoa.</title>
        <authorList>
            <person name="Brayton K.A."/>
            <person name="Lau A.O.T."/>
            <person name="Herndon D.R."/>
            <person name="Hannick L."/>
            <person name="Kappmeyer L.S."/>
            <person name="Berens S.J."/>
            <person name="Bidwell S.L."/>
            <person name="Brown W.C."/>
            <person name="Crabtree J."/>
            <person name="Fadrosh D."/>
            <person name="Feldblum T."/>
            <person name="Forberger H.A."/>
            <person name="Haas B.J."/>
            <person name="Howell J.M."/>
            <person name="Khouri H."/>
            <person name="Koo H."/>
            <person name="Mann D.J."/>
            <person name="Norimine J."/>
            <person name="Paulsen I.T."/>
            <person name="Radune D."/>
            <person name="Ren Q."/>
            <person name="Smith R.K. Jr."/>
            <person name="Suarez C.E."/>
            <person name="White O."/>
            <person name="Wortman J.R."/>
            <person name="Knowles D.P. Jr."/>
            <person name="McElwain T.F."/>
            <person name="Nene V.M."/>
        </authorList>
    </citation>
    <scope>NUCLEOTIDE SEQUENCE [LARGE SCALE GENOMIC DNA]</scope>
    <source>
        <strain evidence="2">T2Bo</strain>
    </source>
</reference>
<dbReference type="SUPFAM" id="SSF52087">
    <property type="entry name" value="CRAL/TRIO domain"/>
    <property type="match status" value="1"/>
</dbReference>
<dbReference type="Pfam" id="PF00650">
    <property type="entry name" value="CRAL_TRIO"/>
    <property type="match status" value="1"/>
</dbReference>
<dbReference type="InterPro" id="IPR051026">
    <property type="entry name" value="PI/PC_transfer"/>
</dbReference>
<evidence type="ECO:0000259" key="1">
    <source>
        <dbReference type="PROSITE" id="PS50191"/>
    </source>
</evidence>
<dbReference type="PROSITE" id="PS50191">
    <property type="entry name" value="CRAL_TRIO"/>
    <property type="match status" value="1"/>
</dbReference>
<dbReference type="InterPro" id="IPR036865">
    <property type="entry name" value="CRAL-TRIO_dom_sf"/>
</dbReference>
<dbReference type="AlphaFoldDB" id="A7AQ70"/>
<dbReference type="InterPro" id="IPR001251">
    <property type="entry name" value="CRAL-TRIO_dom"/>
</dbReference>
<dbReference type="Pfam" id="PF03765">
    <property type="entry name" value="CRAL_TRIO_N"/>
    <property type="match status" value="1"/>
</dbReference>
<dbReference type="VEuPathDB" id="PiroplasmaDB:BBOV_III011520"/>
<comment type="caution">
    <text evidence="2">The sequence shown here is derived from an EMBL/GenBank/DDBJ whole genome shotgun (WGS) entry which is preliminary data.</text>
</comment>
<dbReference type="PANTHER" id="PTHR45657">
    <property type="entry name" value="CRAL-TRIO DOMAIN-CONTAINING PROTEIN YKL091C-RELATED"/>
    <property type="match status" value="1"/>
</dbReference>
<dbReference type="Gene3D" id="1.10.8.20">
    <property type="entry name" value="N-terminal domain of phosphatidylinositol transfer protein sec14p"/>
    <property type="match status" value="1"/>
</dbReference>
<feature type="domain" description="CRAL-TRIO" evidence="1">
    <location>
        <begin position="105"/>
        <end position="281"/>
    </location>
</feature>
<dbReference type="PANTHER" id="PTHR45657:SF1">
    <property type="entry name" value="CRAL-TRIO DOMAIN-CONTAINING PROTEIN YKL091C-RELATED"/>
    <property type="match status" value="1"/>
</dbReference>